<organism evidence="1">
    <name type="scientific">human gut metagenome</name>
    <dbReference type="NCBI Taxonomy" id="408170"/>
    <lineage>
        <taxon>unclassified sequences</taxon>
        <taxon>metagenomes</taxon>
        <taxon>organismal metagenomes</taxon>
    </lineage>
</organism>
<reference evidence="1" key="1">
    <citation type="submission" date="2013-12" db="EMBL/GenBank/DDBJ databases">
        <title>A Varibaculum cambriense genome reconstructed from a premature infant gut community with otherwise low bacterial novelty that shifts toward anaerobic metabolism during the third week of life.</title>
        <authorList>
            <person name="Brown C.T."/>
            <person name="Sharon I."/>
            <person name="Thomas B.C."/>
            <person name="Castelle C.J."/>
            <person name="Morowitz M.J."/>
            <person name="Banfield J.F."/>
        </authorList>
    </citation>
    <scope>NUCLEOTIDE SEQUENCE</scope>
</reference>
<dbReference type="Gene3D" id="3.90.1150.10">
    <property type="entry name" value="Aspartate Aminotransferase, domain 1"/>
    <property type="match status" value="1"/>
</dbReference>
<name>W1YE16_9ZZZZ</name>
<sequence length="67" mass="7448">NYKPVDILFDLAQKSSIVLLGGGGFAGPEWSIRISLANLYDEAYSEIGVVLKRILDSYADDWKKLQS</sequence>
<feature type="non-terminal residue" evidence="1">
    <location>
        <position position="1"/>
    </location>
</feature>
<protein>
    <recommendedName>
        <fullName evidence="2">Aspartate aminotransferase</fullName>
    </recommendedName>
</protein>
<gene>
    <name evidence="1" type="ORF">Q604_UNBC05338G0001</name>
</gene>
<evidence type="ECO:0008006" key="2">
    <source>
        <dbReference type="Google" id="ProtNLM"/>
    </source>
</evidence>
<proteinExistence type="predicted"/>
<accession>W1YE16</accession>
<dbReference type="AlphaFoldDB" id="W1YE16"/>
<dbReference type="InterPro" id="IPR015422">
    <property type="entry name" value="PyrdxlP-dep_Trfase_small"/>
</dbReference>
<comment type="caution">
    <text evidence="1">The sequence shown here is derived from an EMBL/GenBank/DDBJ whole genome shotgun (WGS) entry which is preliminary data.</text>
</comment>
<dbReference type="EMBL" id="AZMM01005338">
    <property type="protein sequence ID" value="ETJ40742.1"/>
    <property type="molecule type" value="Genomic_DNA"/>
</dbReference>
<evidence type="ECO:0000313" key="1">
    <source>
        <dbReference type="EMBL" id="ETJ40742.1"/>
    </source>
</evidence>